<accession>A0A6C0CBY4</accession>
<sequence length="243" mass="27983">MNTTNVAKIQELAKLFDTTVSEINNPGLHDGTNVANFFDFLILIPGIEAFVGPEYYKLMQKELELAEEKKNKREHVKKLYMFPNFDYAGWTNVDIDDEILNIIIEKLNKMKFSFKISDGKVNVIPDEGDMCKQIFELLKMYLDPSVRQNADATHVTVVNSNIVGDIGQDKVAEFVKGYDKHFELKFGKVKSTVSRDWSLFSLCYVIEVNSEYLDEFVAKFNEKFEKKIRPSPHITFATKVRSV</sequence>
<proteinExistence type="predicted"/>
<dbReference type="AlphaFoldDB" id="A0A6C0CBY4"/>
<reference evidence="1" key="1">
    <citation type="journal article" date="2020" name="Nature">
        <title>Giant virus diversity and host interactions through global metagenomics.</title>
        <authorList>
            <person name="Schulz F."/>
            <person name="Roux S."/>
            <person name="Paez-Espino D."/>
            <person name="Jungbluth S."/>
            <person name="Walsh D.A."/>
            <person name="Denef V.J."/>
            <person name="McMahon K.D."/>
            <person name="Konstantinidis K.T."/>
            <person name="Eloe-Fadrosh E.A."/>
            <person name="Kyrpides N.C."/>
            <person name="Woyke T."/>
        </authorList>
    </citation>
    <scope>NUCLEOTIDE SEQUENCE</scope>
    <source>
        <strain evidence="1">GVMAG-M-3300020192-26</strain>
    </source>
</reference>
<organism evidence="1">
    <name type="scientific">viral metagenome</name>
    <dbReference type="NCBI Taxonomy" id="1070528"/>
    <lineage>
        <taxon>unclassified sequences</taxon>
        <taxon>metagenomes</taxon>
        <taxon>organismal metagenomes</taxon>
    </lineage>
</organism>
<name>A0A6C0CBY4_9ZZZZ</name>
<protein>
    <submittedName>
        <fullName evidence="1">Uncharacterized protein</fullName>
    </submittedName>
</protein>
<dbReference type="EMBL" id="MN739365">
    <property type="protein sequence ID" value="QHT01179.1"/>
    <property type="molecule type" value="Genomic_DNA"/>
</dbReference>
<evidence type="ECO:0000313" key="1">
    <source>
        <dbReference type="EMBL" id="QHT01179.1"/>
    </source>
</evidence>